<evidence type="ECO:0000259" key="7">
    <source>
        <dbReference type="PROSITE" id="PS51864"/>
    </source>
</evidence>
<feature type="disulfide bond" evidence="3">
    <location>
        <begin position="172"/>
        <end position="206"/>
    </location>
</feature>
<feature type="binding site" evidence="4">
    <location>
        <position position="74"/>
    </location>
    <ligand>
        <name>Zn(2+)</name>
        <dbReference type="ChEBI" id="CHEBI:29105"/>
        <note>catalytic</note>
    </ligand>
</feature>
<evidence type="ECO:0000256" key="5">
    <source>
        <dbReference type="RuleBase" id="RU361183"/>
    </source>
</evidence>
<dbReference type="Pfam" id="PF01400">
    <property type="entry name" value="Astacin"/>
    <property type="match status" value="1"/>
</dbReference>
<evidence type="ECO:0000256" key="4">
    <source>
        <dbReference type="PROSITE-ProRule" id="PRU01211"/>
    </source>
</evidence>
<evidence type="ECO:0000256" key="1">
    <source>
        <dbReference type="ARBA" id="ARBA00002657"/>
    </source>
</evidence>
<reference evidence="8 9" key="1">
    <citation type="submission" date="2024-05" db="EMBL/GenBank/DDBJ databases">
        <authorList>
            <person name="Wallberg A."/>
        </authorList>
    </citation>
    <scope>NUCLEOTIDE SEQUENCE [LARGE SCALE GENOMIC DNA]</scope>
</reference>
<dbReference type="InterPro" id="IPR024079">
    <property type="entry name" value="MetalloPept_cat_dom_sf"/>
</dbReference>
<gene>
    <name evidence="8" type="ORF">MNOR_LOCUS4375</name>
</gene>
<keyword evidence="4 5" id="KW-0645">Protease</keyword>
<dbReference type="Gene3D" id="3.40.390.10">
    <property type="entry name" value="Collagenase (Catalytic Domain)"/>
    <property type="match status" value="1"/>
</dbReference>
<keyword evidence="4 5" id="KW-0862">Zinc</keyword>
<evidence type="ECO:0000259" key="6">
    <source>
        <dbReference type="PROSITE" id="PS51670"/>
    </source>
</evidence>
<name>A0AAV2PWJ8_MEGNR</name>
<dbReference type="GO" id="GO:0008270">
    <property type="term" value="F:zinc ion binding"/>
    <property type="evidence" value="ECO:0007669"/>
    <property type="project" value="UniProtKB-UniRule"/>
</dbReference>
<dbReference type="SMART" id="SM00254">
    <property type="entry name" value="ShKT"/>
    <property type="match status" value="2"/>
</dbReference>
<evidence type="ECO:0000313" key="9">
    <source>
        <dbReference type="Proteomes" id="UP001497623"/>
    </source>
</evidence>
<dbReference type="SUPFAM" id="SSF55486">
    <property type="entry name" value="Metalloproteases ('zincins'), catalytic domain"/>
    <property type="match status" value="1"/>
</dbReference>
<dbReference type="PRINTS" id="PR00480">
    <property type="entry name" value="ASTACIN"/>
</dbReference>
<dbReference type="PROSITE" id="PS51670">
    <property type="entry name" value="SHKT"/>
    <property type="match status" value="2"/>
</dbReference>
<evidence type="ECO:0000256" key="2">
    <source>
        <dbReference type="ARBA" id="ARBA00023145"/>
    </source>
</evidence>
<comment type="caution">
    <text evidence="8">The sequence shown here is derived from an EMBL/GenBank/DDBJ whole genome shotgun (WGS) entry which is preliminary data.</text>
</comment>
<feature type="non-terminal residue" evidence="8">
    <location>
        <position position="1"/>
    </location>
</feature>
<keyword evidence="4 5" id="KW-0378">Hydrolase</keyword>
<dbReference type="InterPro" id="IPR003582">
    <property type="entry name" value="ShKT_dom"/>
</dbReference>
<keyword evidence="3" id="KW-1015">Disulfide bond</keyword>
<dbReference type="InterPro" id="IPR001506">
    <property type="entry name" value="Peptidase_M12A"/>
</dbReference>
<organism evidence="8 9">
    <name type="scientific">Meganyctiphanes norvegica</name>
    <name type="common">Northern krill</name>
    <name type="synonym">Thysanopoda norvegica</name>
    <dbReference type="NCBI Taxonomy" id="48144"/>
    <lineage>
        <taxon>Eukaryota</taxon>
        <taxon>Metazoa</taxon>
        <taxon>Ecdysozoa</taxon>
        <taxon>Arthropoda</taxon>
        <taxon>Crustacea</taxon>
        <taxon>Multicrustacea</taxon>
        <taxon>Malacostraca</taxon>
        <taxon>Eumalacostraca</taxon>
        <taxon>Eucarida</taxon>
        <taxon>Euphausiacea</taxon>
        <taxon>Euphausiidae</taxon>
        <taxon>Meganyctiphanes</taxon>
    </lineage>
</organism>
<dbReference type="EMBL" id="CAXKWB010001600">
    <property type="protein sequence ID" value="CAL4064917.1"/>
    <property type="molecule type" value="Genomic_DNA"/>
</dbReference>
<keyword evidence="9" id="KW-1185">Reference proteome</keyword>
<comment type="caution">
    <text evidence="3">Lacks conserved residue(s) required for the propagation of feature annotation.</text>
</comment>
<proteinExistence type="predicted"/>
<comment type="function">
    <text evidence="1">Metalloprotease.</text>
</comment>
<dbReference type="EC" id="3.4.24.-" evidence="5"/>
<keyword evidence="2" id="KW-0865">Zymogen</keyword>
<evidence type="ECO:0000313" key="8">
    <source>
        <dbReference type="EMBL" id="CAL4064917.1"/>
    </source>
</evidence>
<feature type="active site" evidence="4">
    <location>
        <position position="71"/>
    </location>
</feature>
<feature type="binding site" evidence="4">
    <location>
        <position position="70"/>
    </location>
    <ligand>
        <name>Zn(2+)</name>
        <dbReference type="ChEBI" id="CHEBI:29105"/>
        <note>catalytic</note>
    </ligand>
</feature>
<feature type="domain" description="ShKT" evidence="6">
    <location>
        <begin position="172"/>
        <end position="206"/>
    </location>
</feature>
<dbReference type="GO" id="GO:0006508">
    <property type="term" value="P:proteolysis"/>
    <property type="evidence" value="ECO:0007669"/>
    <property type="project" value="UniProtKB-KW"/>
</dbReference>
<feature type="domain" description="ShKT" evidence="6">
    <location>
        <begin position="210"/>
        <end position="244"/>
    </location>
</feature>
<accession>A0AAV2PWJ8</accession>
<sequence length="250" mass="28693">SRRGDIRRAMNHISSVSCVTFTQRTHRDPDYLQILPMHGHPWAGQSKVGRIGGAQPLHLGVKVFYRTIVHELLHALGFYHEHQRPDRDQFVRINWNNVAERKNFDKYWDQYASYANTKYDIDSIVHYQHNEGSRNHHQSVIQGIHKQIPSRDTLSKTDIKALNQHYKCNSQCIDKHKHCKGWAAVGKCEKKPAWMKANCQAACKQCDSPCIDKHKHCKGWAAVGKCKKKPAWMKANCQAACKQCGNVSGK</sequence>
<dbReference type="PANTHER" id="PTHR10127">
    <property type="entry name" value="DISCOIDIN, CUB, EGF, LAMININ , AND ZINC METALLOPROTEASE DOMAIN CONTAINING"/>
    <property type="match status" value="1"/>
</dbReference>
<feature type="binding site" evidence="4">
    <location>
        <position position="80"/>
    </location>
    <ligand>
        <name>Zn(2+)</name>
        <dbReference type="ChEBI" id="CHEBI:29105"/>
        <note>catalytic</note>
    </ligand>
</feature>
<dbReference type="PROSITE" id="PS51864">
    <property type="entry name" value="ASTACIN"/>
    <property type="match status" value="1"/>
</dbReference>
<evidence type="ECO:0000256" key="3">
    <source>
        <dbReference type="PROSITE-ProRule" id="PRU01005"/>
    </source>
</evidence>
<comment type="cofactor">
    <cofactor evidence="4 5">
        <name>Zn(2+)</name>
        <dbReference type="ChEBI" id="CHEBI:29105"/>
    </cofactor>
    <text evidence="4 5">Binds 1 zinc ion per subunit.</text>
</comment>
<protein>
    <recommendedName>
        <fullName evidence="5">Metalloendopeptidase</fullName>
        <ecNumber evidence="5">3.4.24.-</ecNumber>
    </recommendedName>
</protein>
<dbReference type="Pfam" id="PF01549">
    <property type="entry name" value="ShK"/>
    <property type="match status" value="2"/>
</dbReference>
<dbReference type="SMART" id="SM00235">
    <property type="entry name" value="ZnMc"/>
    <property type="match status" value="1"/>
</dbReference>
<dbReference type="InterPro" id="IPR006026">
    <property type="entry name" value="Peptidase_Metallo"/>
</dbReference>
<feature type="domain" description="Peptidase M12A" evidence="7">
    <location>
        <begin position="1"/>
        <end position="169"/>
    </location>
</feature>
<dbReference type="GO" id="GO:0004222">
    <property type="term" value="F:metalloendopeptidase activity"/>
    <property type="evidence" value="ECO:0007669"/>
    <property type="project" value="UniProtKB-UniRule"/>
</dbReference>
<dbReference type="PANTHER" id="PTHR10127:SF850">
    <property type="entry name" value="METALLOENDOPEPTIDASE"/>
    <property type="match status" value="1"/>
</dbReference>
<keyword evidence="4 5" id="KW-0482">Metalloprotease</keyword>
<feature type="disulfide bond" evidence="3">
    <location>
        <begin position="210"/>
        <end position="244"/>
    </location>
</feature>
<keyword evidence="4 5" id="KW-0479">Metal-binding</keyword>
<dbReference type="AlphaFoldDB" id="A0AAV2PWJ8"/>
<dbReference type="Proteomes" id="UP001497623">
    <property type="component" value="Unassembled WGS sequence"/>
</dbReference>